<evidence type="ECO:0000313" key="1">
    <source>
        <dbReference type="EMBL" id="GAH50845.1"/>
    </source>
</evidence>
<sequence length="278" mass="32614">SRYPLDRLIIVLAIEERVGESAQEVARKIKKEFSNKFFRFLISSHPGDIKGELAGKGSNETWAGRVAKREIIDPLKIPYENIIVSSFDVDTQVYDQYFACLTYHYLTCEDPLHSSFQPIPMYNNNIWDAPAISRVVAMGATFWHMLQQERPERMSTFSSHSMSFKAVVEMDFWPTKNVSEDSRIFWQSLLFYNGNYQNVSLYYPVSMDANLADSFWQTMLNVFKQQTRWSWGVENVPYFTFGCIKNKAMALKKKIYHLFHHWEAFWSWATNSLLIFLL</sequence>
<accession>X1H156</accession>
<dbReference type="EMBL" id="BARU01023241">
    <property type="protein sequence ID" value="GAH50845.1"/>
    <property type="molecule type" value="Genomic_DNA"/>
</dbReference>
<evidence type="ECO:0008006" key="2">
    <source>
        <dbReference type="Google" id="ProtNLM"/>
    </source>
</evidence>
<protein>
    <recommendedName>
        <fullName evidence="2">Glycosyltransferase 2-like domain-containing protein</fullName>
    </recommendedName>
</protein>
<dbReference type="PANTHER" id="PTHR36851:SF1">
    <property type="entry name" value="GLYCO_TRANS_2-LIKE DOMAIN-CONTAINING PROTEIN"/>
    <property type="match status" value="1"/>
</dbReference>
<feature type="non-terminal residue" evidence="1">
    <location>
        <position position="278"/>
    </location>
</feature>
<reference evidence="1" key="1">
    <citation type="journal article" date="2014" name="Front. Microbiol.">
        <title>High frequency of phylogenetically diverse reductive dehalogenase-homologous genes in deep subseafloor sedimentary metagenomes.</title>
        <authorList>
            <person name="Kawai M."/>
            <person name="Futagami T."/>
            <person name="Toyoda A."/>
            <person name="Takaki Y."/>
            <person name="Nishi S."/>
            <person name="Hori S."/>
            <person name="Arai W."/>
            <person name="Tsubouchi T."/>
            <person name="Morono Y."/>
            <person name="Uchiyama I."/>
            <person name="Ito T."/>
            <person name="Fujiyama A."/>
            <person name="Inagaki F."/>
            <person name="Takami H."/>
        </authorList>
    </citation>
    <scope>NUCLEOTIDE SEQUENCE</scope>
    <source>
        <strain evidence="1">Expedition CK06-06</strain>
    </source>
</reference>
<feature type="non-terminal residue" evidence="1">
    <location>
        <position position="1"/>
    </location>
</feature>
<dbReference type="PANTHER" id="PTHR36851">
    <property type="entry name" value="UNNAMED PRODUCT"/>
    <property type="match status" value="1"/>
</dbReference>
<comment type="caution">
    <text evidence="1">The sequence shown here is derived from an EMBL/GenBank/DDBJ whole genome shotgun (WGS) entry which is preliminary data.</text>
</comment>
<name>X1H156_9ZZZZ</name>
<organism evidence="1">
    <name type="scientific">marine sediment metagenome</name>
    <dbReference type="NCBI Taxonomy" id="412755"/>
    <lineage>
        <taxon>unclassified sequences</taxon>
        <taxon>metagenomes</taxon>
        <taxon>ecological metagenomes</taxon>
    </lineage>
</organism>
<proteinExistence type="predicted"/>
<dbReference type="AlphaFoldDB" id="X1H156"/>
<gene>
    <name evidence="1" type="ORF">S03H2_37742</name>
</gene>